<dbReference type="PANTHER" id="PTHR21206:SF0">
    <property type="entry name" value="DNA REPLICATION COMPLEX GINS PROTEIN SLD5"/>
    <property type="match status" value="1"/>
</dbReference>
<dbReference type="Pfam" id="PF05916">
    <property type="entry name" value="Sld5"/>
    <property type="match status" value="1"/>
</dbReference>
<dbReference type="InterPro" id="IPR036224">
    <property type="entry name" value="GINS_bundle-like_dom_sf"/>
</dbReference>
<dbReference type="GO" id="GO:0006261">
    <property type="term" value="P:DNA-templated DNA replication"/>
    <property type="evidence" value="ECO:0007669"/>
    <property type="project" value="InterPro"/>
</dbReference>
<reference evidence="6" key="1">
    <citation type="submission" date="2015-11" db="EMBL/GenBank/DDBJ databases">
        <title>De novo transcriptome assembly of four potential Pierce s Disease insect vectors from Arizona vineyards.</title>
        <authorList>
            <person name="Tassone E.E."/>
        </authorList>
    </citation>
    <scope>NUCLEOTIDE SEQUENCE</scope>
</reference>
<dbReference type="EMBL" id="GEBQ01013142">
    <property type="protein sequence ID" value="JAT26835.1"/>
    <property type="molecule type" value="Transcribed_RNA"/>
</dbReference>
<keyword evidence="2" id="KW-0235">DNA replication</keyword>
<evidence type="ECO:0000256" key="4">
    <source>
        <dbReference type="ARBA" id="ARBA00030869"/>
    </source>
</evidence>
<dbReference type="GO" id="GO:0000727">
    <property type="term" value="P:double-strand break repair via break-induced replication"/>
    <property type="evidence" value="ECO:0007669"/>
    <property type="project" value="TreeGrafter"/>
</dbReference>
<protein>
    <recommendedName>
        <fullName evidence="4">GINS complex subunit 4</fullName>
    </recommendedName>
</protein>
<name>A0A1B6LT31_9HEMI</name>
<dbReference type="SUPFAM" id="SSF158573">
    <property type="entry name" value="GINS helical bundle-like"/>
    <property type="match status" value="1"/>
</dbReference>
<dbReference type="AlphaFoldDB" id="A0A1B6LT31"/>
<accession>A0A1B6LT31</accession>
<feature type="domain" description="GINS subunit" evidence="5">
    <location>
        <begin position="60"/>
        <end position="102"/>
    </location>
</feature>
<dbReference type="CDD" id="cd11711">
    <property type="entry name" value="GINS_A_Sld5"/>
    <property type="match status" value="1"/>
</dbReference>
<comment type="subcellular location">
    <subcellularLocation>
        <location evidence="1">Nucleus</location>
    </subcellularLocation>
</comment>
<dbReference type="PANTHER" id="PTHR21206">
    <property type="entry name" value="SLD5 PROTEIN"/>
    <property type="match status" value="1"/>
</dbReference>
<keyword evidence="3" id="KW-0539">Nucleus</keyword>
<sequence>MDEFAGLDETLSDEEMMTAAGVLKSLEEAWLNEKLSPEILPHKTEQVDCMMEQIHHMEENLKKLDKNDFRVGLHKLELDRIRYLITSYLRTRINKIEMFLFQNL</sequence>
<evidence type="ECO:0000256" key="1">
    <source>
        <dbReference type="ARBA" id="ARBA00004123"/>
    </source>
</evidence>
<gene>
    <name evidence="6" type="ORF">g.12970</name>
</gene>
<evidence type="ECO:0000259" key="5">
    <source>
        <dbReference type="Pfam" id="PF05916"/>
    </source>
</evidence>
<dbReference type="InterPro" id="IPR008591">
    <property type="entry name" value="GINS_Sld5"/>
</dbReference>
<evidence type="ECO:0000313" key="6">
    <source>
        <dbReference type="EMBL" id="JAT26835.1"/>
    </source>
</evidence>
<dbReference type="Gene3D" id="1.20.58.1030">
    <property type="match status" value="1"/>
</dbReference>
<evidence type="ECO:0000256" key="3">
    <source>
        <dbReference type="ARBA" id="ARBA00023242"/>
    </source>
</evidence>
<dbReference type="InterPro" id="IPR038749">
    <property type="entry name" value="Sld5_GINS_A"/>
</dbReference>
<organism evidence="6">
    <name type="scientific">Graphocephala atropunctata</name>
    <dbReference type="NCBI Taxonomy" id="36148"/>
    <lineage>
        <taxon>Eukaryota</taxon>
        <taxon>Metazoa</taxon>
        <taxon>Ecdysozoa</taxon>
        <taxon>Arthropoda</taxon>
        <taxon>Hexapoda</taxon>
        <taxon>Insecta</taxon>
        <taxon>Pterygota</taxon>
        <taxon>Neoptera</taxon>
        <taxon>Paraneoptera</taxon>
        <taxon>Hemiptera</taxon>
        <taxon>Auchenorrhyncha</taxon>
        <taxon>Membracoidea</taxon>
        <taxon>Cicadellidae</taxon>
        <taxon>Cicadellinae</taxon>
        <taxon>Cicadellini</taxon>
        <taxon>Graphocephala</taxon>
    </lineage>
</organism>
<dbReference type="GO" id="GO:0000811">
    <property type="term" value="C:GINS complex"/>
    <property type="evidence" value="ECO:0007669"/>
    <property type="project" value="TreeGrafter"/>
</dbReference>
<evidence type="ECO:0000256" key="2">
    <source>
        <dbReference type="ARBA" id="ARBA00022705"/>
    </source>
</evidence>
<dbReference type="PIRSF" id="PIRSF007764">
    <property type="entry name" value="Sld5"/>
    <property type="match status" value="1"/>
</dbReference>
<proteinExistence type="predicted"/>
<dbReference type="InterPro" id="IPR021151">
    <property type="entry name" value="GINS_A"/>
</dbReference>